<organism evidence="4 5">
    <name type="scientific">Aquipuribacter hungaricus</name>
    <dbReference type="NCBI Taxonomy" id="545624"/>
    <lineage>
        <taxon>Bacteria</taxon>
        <taxon>Bacillati</taxon>
        <taxon>Actinomycetota</taxon>
        <taxon>Actinomycetes</taxon>
        <taxon>Micrococcales</taxon>
        <taxon>Intrasporangiaceae</taxon>
        <taxon>Aquipuribacter</taxon>
    </lineage>
</organism>
<dbReference type="PROSITE" id="PS50883">
    <property type="entry name" value="EAL"/>
    <property type="match status" value="1"/>
</dbReference>
<reference evidence="5" key="1">
    <citation type="journal article" date="2019" name="Int. J. Syst. Evol. Microbiol.">
        <title>The Global Catalogue of Microorganisms (GCM) 10K type strain sequencing project: providing services to taxonomists for standard genome sequencing and annotation.</title>
        <authorList>
            <consortium name="The Broad Institute Genomics Platform"/>
            <consortium name="The Broad Institute Genome Sequencing Center for Infectious Disease"/>
            <person name="Wu L."/>
            <person name="Ma J."/>
        </authorList>
    </citation>
    <scope>NUCLEOTIDE SEQUENCE [LARGE SCALE GENOMIC DNA]</scope>
    <source>
        <strain evidence="5">NCAIM B.02333</strain>
    </source>
</reference>
<dbReference type="PANTHER" id="PTHR44757">
    <property type="entry name" value="DIGUANYLATE CYCLASE DGCP"/>
    <property type="match status" value="1"/>
</dbReference>
<name>A0ABV7WBV7_9MICO</name>
<protein>
    <submittedName>
        <fullName evidence="4">Bifunctional diguanylate cyclase/phosphodiesterase</fullName>
    </submittedName>
</protein>
<keyword evidence="5" id="KW-1185">Reference proteome</keyword>
<feature type="coiled-coil region" evidence="1">
    <location>
        <begin position="138"/>
        <end position="165"/>
    </location>
</feature>
<dbReference type="InterPro" id="IPR013767">
    <property type="entry name" value="PAS_fold"/>
</dbReference>
<sequence length="606" mass="64478">MTTPPTGATSSADAADGYEALFLDAPCGYLTTDDDGCITRVNDTFLAWTGHTREGLVGSSFGRLLPVGDRLLMATHAMPRLVTDGHLAELMVEVVAADRSRRPALLSASRRPPSPGREAELRVVVLSAHERRAYEGRVVATLQQAETAEQRRAEAEHEVRQLETHDQLTGLLNRDHLRERLDALVTASPGGAPVVALLVDLDHFSSVNDSLGHAAGDQLLVEVSRRLRSVVRSGAVLARLGADEFLVADTLAPVADSGPPALALAARVARALEDPLLVDDVEVVVSASIGVCAGRPGDVDGAGLLRGADLARHRVKARGRDGIALHVPEEQVVAVDHLRLLGELRRGIQEGQLRLHYQPLVHLDGRASTAVEALVRWQHPERGLLPPGVFIEAAERSGLVHALGRWVLDAALAQVAVWDRTEGLGRVQVSVNLSTRQLTDPSLPADVGTALRRHGVDPGQLVLEVTETALMVDPDAARTTLLALRELGVGIAVDDFGTGYASLTYLQQFPVDELKIDRSFVAGLGRSDADDAIVASCVQLAHGLGLSAVAEGVEGAGQLEALRRLGCDYVQGYHLGRPMPPEDLVAWVADRAGLLQRLGASPAPAP</sequence>
<dbReference type="PROSITE" id="PS50887">
    <property type="entry name" value="GGDEF"/>
    <property type="match status" value="1"/>
</dbReference>
<accession>A0ABV7WBV7</accession>
<feature type="domain" description="EAL" evidence="2">
    <location>
        <begin position="337"/>
        <end position="592"/>
    </location>
</feature>
<dbReference type="InterPro" id="IPR000160">
    <property type="entry name" value="GGDEF_dom"/>
</dbReference>
<dbReference type="InterPro" id="IPR052155">
    <property type="entry name" value="Biofilm_reg_signaling"/>
</dbReference>
<dbReference type="Pfam" id="PF00563">
    <property type="entry name" value="EAL"/>
    <property type="match status" value="1"/>
</dbReference>
<dbReference type="CDD" id="cd01948">
    <property type="entry name" value="EAL"/>
    <property type="match status" value="1"/>
</dbReference>
<dbReference type="Pfam" id="PF00990">
    <property type="entry name" value="GGDEF"/>
    <property type="match status" value="1"/>
</dbReference>
<dbReference type="PANTHER" id="PTHR44757:SF2">
    <property type="entry name" value="BIOFILM ARCHITECTURE MAINTENANCE PROTEIN MBAA"/>
    <property type="match status" value="1"/>
</dbReference>
<dbReference type="InterPro" id="IPR035919">
    <property type="entry name" value="EAL_sf"/>
</dbReference>
<dbReference type="Gene3D" id="3.30.70.270">
    <property type="match status" value="1"/>
</dbReference>
<dbReference type="NCBIfam" id="TIGR00254">
    <property type="entry name" value="GGDEF"/>
    <property type="match status" value="1"/>
</dbReference>
<dbReference type="SMART" id="SM00052">
    <property type="entry name" value="EAL"/>
    <property type="match status" value="1"/>
</dbReference>
<evidence type="ECO:0000256" key="1">
    <source>
        <dbReference type="SAM" id="Coils"/>
    </source>
</evidence>
<dbReference type="RefSeq" id="WP_340290367.1">
    <property type="nucleotide sequence ID" value="NZ_JBBEOI010000018.1"/>
</dbReference>
<dbReference type="SUPFAM" id="SSF55785">
    <property type="entry name" value="PYP-like sensor domain (PAS domain)"/>
    <property type="match status" value="1"/>
</dbReference>
<dbReference type="SMART" id="SM00267">
    <property type="entry name" value="GGDEF"/>
    <property type="match status" value="1"/>
</dbReference>
<dbReference type="Proteomes" id="UP001595685">
    <property type="component" value="Unassembled WGS sequence"/>
</dbReference>
<dbReference type="SUPFAM" id="SSF55073">
    <property type="entry name" value="Nucleotide cyclase"/>
    <property type="match status" value="1"/>
</dbReference>
<dbReference type="InterPro" id="IPR000014">
    <property type="entry name" value="PAS"/>
</dbReference>
<proteinExistence type="predicted"/>
<evidence type="ECO:0000259" key="3">
    <source>
        <dbReference type="PROSITE" id="PS50887"/>
    </source>
</evidence>
<dbReference type="InterPro" id="IPR001633">
    <property type="entry name" value="EAL_dom"/>
</dbReference>
<comment type="caution">
    <text evidence="4">The sequence shown here is derived from an EMBL/GenBank/DDBJ whole genome shotgun (WGS) entry which is preliminary data.</text>
</comment>
<dbReference type="InterPro" id="IPR035965">
    <property type="entry name" value="PAS-like_dom_sf"/>
</dbReference>
<dbReference type="InterPro" id="IPR029787">
    <property type="entry name" value="Nucleotide_cyclase"/>
</dbReference>
<dbReference type="CDD" id="cd01949">
    <property type="entry name" value="GGDEF"/>
    <property type="match status" value="1"/>
</dbReference>
<evidence type="ECO:0000313" key="5">
    <source>
        <dbReference type="Proteomes" id="UP001595685"/>
    </source>
</evidence>
<dbReference type="EMBL" id="JBHRWW010000001">
    <property type="protein sequence ID" value="MFC3686965.1"/>
    <property type="molecule type" value="Genomic_DNA"/>
</dbReference>
<dbReference type="Gene3D" id="3.30.450.20">
    <property type="entry name" value="PAS domain"/>
    <property type="match status" value="1"/>
</dbReference>
<gene>
    <name evidence="4" type="ORF">ACFOLH_01270</name>
</gene>
<dbReference type="SMART" id="SM00091">
    <property type="entry name" value="PAS"/>
    <property type="match status" value="1"/>
</dbReference>
<dbReference type="InterPro" id="IPR043128">
    <property type="entry name" value="Rev_trsase/Diguanyl_cyclase"/>
</dbReference>
<keyword evidence="1" id="KW-0175">Coiled coil</keyword>
<dbReference type="Pfam" id="PF00989">
    <property type="entry name" value="PAS"/>
    <property type="match status" value="1"/>
</dbReference>
<evidence type="ECO:0000259" key="2">
    <source>
        <dbReference type="PROSITE" id="PS50883"/>
    </source>
</evidence>
<dbReference type="SUPFAM" id="SSF141868">
    <property type="entry name" value="EAL domain-like"/>
    <property type="match status" value="1"/>
</dbReference>
<feature type="domain" description="GGDEF" evidence="3">
    <location>
        <begin position="192"/>
        <end position="328"/>
    </location>
</feature>
<evidence type="ECO:0000313" key="4">
    <source>
        <dbReference type="EMBL" id="MFC3686965.1"/>
    </source>
</evidence>
<dbReference type="NCBIfam" id="TIGR00229">
    <property type="entry name" value="sensory_box"/>
    <property type="match status" value="1"/>
</dbReference>
<dbReference type="CDD" id="cd00130">
    <property type="entry name" value="PAS"/>
    <property type="match status" value="1"/>
</dbReference>
<dbReference type="Gene3D" id="3.20.20.450">
    <property type="entry name" value="EAL domain"/>
    <property type="match status" value="1"/>
</dbReference>